<sequence>MRRERDVSPSKPSLLSTLRTKSPSRLLILTPDHQHWPLIAGTSINAFTIVLCADVIQMGFVFAKRFVVLVLFASITLTPPSTPSSNPLQGRTEMGCRRFNVAVARSDWCERDCLATRRIGSGWVVGWIFGGFRWGFALWWVGVGYGVALGGGWLSVGL</sequence>
<gene>
    <name evidence="1" type="ORF">FSB_LOCUS1607</name>
</gene>
<evidence type="ECO:0000313" key="1">
    <source>
        <dbReference type="EMBL" id="SPC73725.1"/>
    </source>
</evidence>
<proteinExistence type="predicted"/>
<dbReference type="AlphaFoldDB" id="A0A2N9EG34"/>
<dbReference type="EMBL" id="OIVN01000072">
    <property type="protein sequence ID" value="SPC73725.1"/>
    <property type="molecule type" value="Genomic_DNA"/>
</dbReference>
<name>A0A2N9EG34_FAGSY</name>
<reference evidence="1" key="1">
    <citation type="submission" date="2018-02" db="EMBL/GenBank/DDBJ databases">
        <authorList>
            <person name="Cohen D.B."/>
            <person name="Kent A.D."/>
        </authorList>
    </citation>
    <scope>NUCLEOTIDE SEQUENCE</scope>
</reference>
<protein>
    <submittedName>
        <fullName evidence="1">Uncharacterized protein</fullName>
    </submittedName>
</protein>
<accession>A0A2N9EG34</accession>
<organism evidence="1">
    <name type="scientific">Fagus sylvatica</name>
    <name type="common">Beechnut</name>
    <dbReference type="NCBI Taxonomy" id="28930"/>
    <lineage>
        <taxon>Eukaryota</taxon>
        <taxon>Viridiplantae</taxon>
        <taxon>Streptophyta</taxon>
        <taxon>Embryophyta</taxon>
        <taxon>Tracheophyta</taxon>
        <taxon>Spermatophyta</taxon>
        <taxon>Magnoliopsida</taxon>
        <taxon>eudicotyledons</taxon>
        <taxon>Gunneridae</taxon>
        <taxon>Pentapetalae</taxon>
        <taxon>rosids</taxon>
        <taxon>fabids</taxon>
        <taxon>Fagales</taxon>
        <taxon>Fagaceae</taxon>
        <taxon>Fagus</taxon>
    </lineage>
</organism>